<evidence type="ECO:0000313" key="2">
    <source>
        <dbReference type="Proteomes" id="UP000501325"/>
    </source>
</evidence>
<gene>
    <name evidence="1" type="ORF">GYM46_10770</name>
</gene>
<dbReference type="KEGG" id="bmed:GYM46_10770"/>
<accession>A0AB37E8X4</accession>
<dbReference type="RefSeq" id="WP_154725741.1">
    <property type="nucleotide sequence ID" value="NZ_CP048751.1"/>
</dbReference>
<protein>
    <submittedName>
        <fullName evidence="1">Uncharacterized protein</fullName>
    </submittedName>
</protein>
<reference evidence="1 2" key="1">
    <citation type="submission" date="2020-01" db="EMBL/GenBank/DDBJ databases">
        <authorList>
            <person name="Wang S."/>
        </authorList>
    </citation>
    <scope>NUCLEOTIDE SEQUENCE [LARGE SCALE GENOMIC DNA]</scope>
    <source>
        <strain evidence="1 2">D151-2-6</strain>
    </source>
</reference>
<dbReference type="Proteomes" id="UP000501325">
    <property type="component" value="Chromosome"/>
</dbReference>
<organism evidence="1 2">
    <name type="scientific">Brevundimonas mediterranea</name>
    <dbReference type="NCBI Taxonomy" id="74329"/>
    <lineage>
        <taxon>Bacteria</taxon>
        <taxon>Pseudomonadati</taxon>
        <taxon>Pseudomonadota</taxon>
        <taxon>Alphaproteobacteria</taxon>
        <taxon>Caulobacterales</taxon>
        <taxon>Caulobacteraceae</taxon>
        <taxon>Brevundimonas</taxon>
    </lineage>
</organism>
<sequence>MKKILLPSWLPATLQAPATCVERWRRRKNPVMSMTVGRMRIAGGTDVDHASPSR</sequence>
<dbReference type="EMBL" id="CP048751">
    <property type="protein sequence ID" value="QIH73388.1"/>
    <property type="molecule type" value="Genomic_DNA"/>
</dbReference>
<evidence type="ECO:0000313" key="1">
    <source>
        <dbReference type="EMBL" id="QIH73388.1"/>
    </source>
</evidence>
<name>A0AB37E8X4_9CAUL</name>
<dbReference type="AlphaFoldDB" id="A0AB37E8X4"/>
<proteinExistence type="predicted"/>